<dbReference type="Proteomes" id="UP000887013">
    <property type="component" value="Unassembled WGS sequence"/>
</dbReference>
<reference evidence="1" key="1">
    <citation type="submission" date="2020-08" db="EMBL/GenBank/DDBJ databases">
        <title>Multicomponent nature underlies the extraordinary mechanical properties of spider dragline silk.</title>
        <authorList>
            <person name="Kono N."/>
            <person name="Nakamura H."/>
            <person name="Mori M."/>
            <person name="Yoshida Y."/>
            <person name="Ohtoshi R."/>
            <person name="Malay A.D."/>
            <person name="Moran D.A.P."/>
            <person name="Tomita M."/>
            <person name="Numata K."/>
            <person name="Arakawa K."/>
        </authorList>
    </citation>
    <scope>NUCLEOTIDE SEQUENCE</scope>
</reference>
<comment type="caution">
    <text evidence="1">The sequence shown here is derived from an EMBL/GenBank/DDBJ whole genome shotgun (WGS) entry which is preliminary data.</text>
</comment>
<evidence type="ECO:0000313" key="2">
    <source>
        <dbReference type="Proteomes" id="UP000887013"/>
    </source>
</evidence>
<protein>
    <submittedName>
        <fullName evidence="1">Uncharacterized protein</fullName>
    </submittedName>
</protein>
<proteinExistence type="predicted"/>
<evidence type="ECO:0000313" key="1">
    <source>
        <dbReference type="EMBL" id="GFT99508.1"/>
    </source>
</evidence>
<dbReference type="EMBL" id="BMAW01026936">
    <property type="protein sequence ID" value="GFT99508.1"/>
    <property type="molecule type" value="Genomic_DNA"/>
</dbReference>
<keyword evidence="2" id="KW-1185">Reference proteome</keyword>
<name>A0A8X6Q0C0_NEPPI</name>
<accession>A0A8X6Q0C0</accession>
<dbReference type="AlphaFoldDB" id="A0A8X6Q0C0"/>
<gene>
    <name evidence="1" type="ORF">NPIL_110691</name>
</gene>
<organism evidence="1 2">
    <name type="scientific">Nephila pilipes</name>
    <name type="common">Giant wood spider</name>
    <name type="synonym">Nephila maculata</name>
    <dbReference type="NCBI Taxonomy" id="299642"/>
    <lineage>
        <taxon>Eukaryota</taxon>
        <taxon>Metazoa</taxon>
        <taxon>Ecdysozoa</taxon>
        <taxon>Arthropoda</taxon>
        <taxon>Chelicerata</taxon>
        <taxon>Arachnida</taxon>
        <taxon>Araneae</taxon>
        <taxon>Araneomorphae</taxon>
        <taxon>Entelegynae</taxon>
        <taxon>Araneoidea</taxon>
        <taxon>Nephilidae</taxon>
        <taxon>Nephila</taxon>
    </lineage>
</organism>
<sequence length="71" mass="8285">MRQIALREGCFLSLMIDVGPIHADSICVIRDDIYLDYKHLYFNRRYQIYDMSGRLIFFPPGFNFGCGSNPC</sequence>